<gene>
    <name evidence="3" type="primary">LOC117232785</name>
</gene>
<dbReference type="Proteomes" id="UP000504631">
    <property type="component" value="Unplaced"/>
</dbReference>
<feature type="region of interest" description="Disordered" evidence="1">
    <location>
        <begin position="1276"/>
        <end position="1295"/>
    </location>
</feature>
<dbReference type="KEGG" id="bvk:117232785"/>
<accession>A0A6J3K759</accession>
<name>A0A6J3K759_9HYME</name>
<sequence length="1521" mass="177436">MDGKMKRWIELIQTGELNGIIEDIQTIIPKQNEDINRYIFKLLLYLSHTADKCNRENYAMGKEIYKLTCALCSVLTNVLNNNKFVCSLFHIIRCLLAMYMFDEAYNVCVYLKAEKLCSNCSNDNVSDMLVKIAYLWHNAVNNKFLILQKDPSGSKDNLQLKDIIKYELEMIQIAYQNSTKQLLSKISSYLDKIIVMNSETNRCLSDFSTFTTDYLIQTKLLFNIEEKHVICRHMLHITSRIICENINEKCLKSPTKTLNTMSNYFKKILVEDEECYQCFLLFESICLILLKPVEYLIENDVKTIQKLGNSYERLTKSYGYTGSIKWATFNIVHILEPLFIYWETCIKSEKKVYIKNDLLLEIMNLVGSMSICFIKQTSDKCKSCQSENCMVRKDIYNAVAIKTRCINLISKFSTNDLSKDICVIARRFLEQNIAFIYEMKECKCKLWTHLWSISSALIYNLGIISGCFYEESIFLFSLLFTSIIRFDGIESKSRHINLQKPIAFILHKISSLHYNHGMYREAMTATALNALLNYNDPDSKAFRMWTNIKLKSVTSKKIMEMTMLACLKKDKSKIEELGLTVELSKYDLVELCLKEVKGLQEAKVNLSVAIQKVLSEVETLKVNPIQYAYMVQMLVCHSLNFDDNEDMLECIKQAISNLKEIQVDYSVLCLQANLEFYIFVTQLRAVSKRTQIEIENTKFTLYAPKINEIGENESRNVIPAYSLINIKEDSRLMTYLQVPIKKWERCLKQNLKEVAKGYEPLITLRTLVIAGEYAHLYRYEECEINIWKLAYALAFELQDNSTIIYVIGRCISLRYINYEWINTAKELVIKLKDNNDEDIIYAIAIFWISLSDFYFECNMHDEARKLLDESRKLPGISFFKNIAVYLYSLDRILYNCYLYKENIKHEEYTRYIVETLYSLVNLNEELSERKWKPQHKYLFGFDILFSATVNLSLRMNCLLSFQEISAHLVRRLKTAQILGATIRVAEILKSLCYIDLSRTQLNDCEVKLQGLEHILDIETFKLSMNSNLAKMNRGNVLITPTRTIDPIRDLPENSTSPVLRNKVFDLPEFMCHKDCNCYVCQNTSYHYLVFTSTHIRAQLYALQKNTTASLQHFHGAFKIKENLIKTKRYILSCSNECLPWQERFYSIDYVLLLINFSYFLRNFSNTKQEKIMNIISLLIRICNVCKLKGHPIYMIVEELMLDYRFQNIFNPSDYSKFTVPDASDIDISKYVQKSSIEGSICITPIINNTRVKKPITLRRNRTPPLLKLTKVSMNFSDDEDTSSPPSRYKKTRSHSRLTRRKIFDEEYSETVNQSEQETNQFKRSLSLQKLIDTKQHNSNVSIKDVINKIELLAPEISEHLNETIDNVDELATSENVQKLIKTVENFKANTILQKNSRKTRNSKKATSNDCSKINEVIALFKDFSINKTEDNLNPMNKESATSEFHEGSISFMKRDTLLYQKQNRSNEENTENLDQNNLDNLKKTPTRGSENTRLKITRRCMEHNVLNKESHNVRTKKSKEK</sequence>
<evidence type="ECO:0000256" key="1">
    <source>
        <dbReference type="SAM" id="MobiDB-lite"/>
    </source>
</evidence>
<organism evidence="2 3">
    <name type="scientific">Bombus vosnesenskii</name>
    <dbReference type="NCBI Taxonomy" id="207650"/>
    <lineage>
        <taxon>Eukaryota</taxon>
        <taxon>Metazoa</taxon>
        <taxon>Ecdysozoa</taxon>
        <taxon>Arthropoda</taxon>
        <taxon>Hexapoda</taxon>
        <taxon>Insecta</taxon>
        <taxon>Pterygota</taxon>
        <taxon>Neoptera</taxon>
        <taxon>Endopterygota</taxon>
        <taxon>Hymenoptera</taxon>
        <taxon>Apocrita</taxon>
        <taxon>Aculeata</taxon>
        <taxon>Apoidea</taxon>
        <taxon>Anthophila</taxon>
        <taxon>Apidae</taxon>
        <taxon>Bombus</taxon>
        <taxon>Pyrobombus</taxon>
    </lineage>
</organism>
<evidence type="ECO:0000313" key="2">
    <source>
        <dbReference type="Proteomes" id="UP000504631"/>
    </source>
</evidence>
<feature type="region of interest" description="Disordered" evidence="1">
    <location>
        <begin position="1464"/>
        <end position="1492"/>
    </location>
</feature>
<dbReference type="RefSeq" id="XP_033348316.1">
    <property type="nucleotide sequence ID" value="XM_033492425.1"/>
</dbReference>
<protein>
    <submittedName>
        <fullName evidence="3">Uncharacterized protein LOC117232785</fullName>
    </submittedName>
</protein>
<reference evidence="3" key="1">
    <citation type="submission" date="2025-08" db="UniProtKB">
        <authorList>
            <consortium name="RefSeq"/>
        </authorList>
    </citation>
    <scope>IDENTIFICATION</scope>
    <source>
        <tissue evidence="3">Muscle</tissue>
    </source>
</reference>
<evidence type="ECO:0000313" key="3">
    <source>
        <dbReference type="RefSeq" id="XP_033348316.1"/>
    </source>
</evidence>
<proteinExistence type="predicted"/>
<dbReference type="GeneID" id="117232785"/>
<keyword evidence="2" id="KW-1185">Reference proteome</keyword>